<accession>A0ACC2U796</accession>
<protein>
    <submittedName>
        <fullName evidence="1">Uncharacterized protein</fullName>
    </submittedName>
</protein>
<comment type="caution">
    <text evidence="1">The sequence shown here is derived from an EMBL/GenBank/DDBJ whole genome shotgun (WGS) entry which is preliminary data.</text>
</comment>
<keyword evidence="2" id="KW-1185">Reference proteome</keyword>
<sequence>MDRLPSINYILSIINCARAPPSLPNIAQRSPEDDFQLSRFKLDFTPSPLHSQFLSPSRRMSSYQPDPLEHQFQKPRFLSSVSKNSLASHLDASQRKAQVWSQTKRRKLSLIHY</sequence>
<dbReference type="EMBL" id="QTSX02001425">
    <property type="protein sequence ID" value="KAJ9082679.1"/>
    <property type="molecule type" value="Genomic_DNA"/>
</dbReference>
<name>A0ACC2U796_9FUNG</name>
<evidence type="ECO:0000313" key="1">
    <source>
        <dbReference type="EMBL" id="KAJ9082679.1"/>
    </source>
</evidence>
<evidence type="ECO:0000313" key="2">
    <source>
        <dbReference type="Proteomes" id="UP001165960"/>
    </source>
</evidence>
<organism evidence="1 2">
    <name type="scientific">Entomophthora muscae</name>
    <dbReference type="NCBI Taxonomy" id="34485"/>
    <lineage>
        <taxon>Eukaryota</taxon>
        <taxon>Fungi</taxon>
        <taxon>Fungi incertae sedis</taxon>
        <taxon>Zoopagomycota</taxon>
        <taxon>Entomophthoromycotina</taxon>
        <taxon>Entomophthoromycetes</taxon>
        <taxon>Entomophthorales</taxon>
        <taxon>Entomophthoraceae</taxon>
        <taxon>Entomophthora</taxon>
    </lineage>
</organism>
<dbReference type="Proteomes" id="UP001165960">
    <property type="component" value="Unassembled WGS sequence"/>
</dbReference>
<proteinExistence type="predicted"/>
<gene>
    <name evidence="1" type="ORF">DSO57_1002196</name>
</gene>
<reference evidence="1" key="1">
    <citation type="submission" date="2022-04" db="EMBL/GenBank/DDBJ databases">
        <title>Genome of the entomopathogenic fungus Entomophthora muscae.</title>
        <authorList>
            <person name="Elya C."/>
            <person name="Lovett B.R."/>
            <person name="Lee E."/>
            <person name="Macias A.M."/>
            <person name="Hajek A.E."/>
            <person name="De Bivort B.L."/>
            <person name="Kasson M.T."/>
            <person name="De Fine Licht H.H."/>
            <person name="Stajich J.E."/>
        </authorList>
    </citation>
    <scope>NUCLEOTIDE SEQUENCE</scope>
    <source>
        <strain evidence="1">Berkeley</strain>
    </source>
</reference>